<feature type="region of interest" description="Disordered" evidence="1">
    <location>
        <begin position="233"/>
        <end position="322"/>
    </location>
</feature>
<keyword evidence="2" id="KW-0472">Membrane</keyword>
<sequence length="322" mass="35318">MTCCDEMPDNLANQTMSAPTLPKNELLDPCAIARFCTFPINSKGEIVTERGMVFALSPGNQCNTYSALNGQIISAGDFHQEAMDGIERACGRLPKKKNRKTKLSKQIVLPILAIQSILLIIISLELTLKTKVNLNNNRDYQISEHAQGMEKLKFADQGHQLTPAISPYPIMSPPPSLMRHEKKTSSPQKGDLELNSQAIDHLQKSIVSGEPLSQDDYNALPKYLREAVDGAGLEVSGRQQPKDQAKKNKISIIQDDGAQPDNNSTRPGEDPYGISNMPPPQTTVATGSFHIPMPGGNDLHNRDDAENFGLGKFPSAVSDRYR</sequence>
<keyword evidence="2" id="KW-1133">Transmembrane helix</keyword>
<evidence type="ECO:0000256" key="2">
    <source>
        <dbReference type="SAM" id="Phobius"/>
    </source>
</evidence>
<name>A0A2G4R917_9PROT</name>
<evidence type="ECO:0000256" key="1">
    <source>
        <dbReference type="SAM" id="MobiDB-lite"/>
    </source>
</evidence>
<dbReference type="AlphaFoldDB" id="A0A2G4R917"/>
<evidence type="ECO:0000313" key="3">
    <source>
        <dbReference type="EMBL" id="PHY93048.1"/>
    </source>
</evidence>
<dbReference type="EMBL" id="PEBQ01000175">
    <property type="protein sequence ID" value="PHY93048.1"/>
    <property type="molecule type" value="Genomic_DNA"/>
</dbReference>
<organism evidence="3 4">
    <name type="scientific">Acetobacter pomorum</name>
    <dbReference type="NCBI Taxonomy" id="65959"/>
    <lineage>
        <taxon>Bacteria</taxon>
        <taxon>Pseudomonadati</taxon>
        <taxon>Pseudomonadota</taxon>
        <taxon>Alphaproteobacteria</taxon>
        <taxon>Acetobacterales</taxon>
        <taxon>Acetobacteraceae</taxon>
        <taxon>Acetobacter</taxon>
    </lineage>
</organism>
<gene>
    <name evidence="3" type="ORF">CSR02_13610</name>
</gene>
<feature type="region of interest" description="Disordered" evidence="1">
    <location>
        <begin position="172"/>
        <end position="191"/>
    </location>
</feature>
<keyword evidence="2" id="KW-0812">Transmembrane</keyword>
<comment type="caution">
    <text evidence="3">The sequence shown here is derived from an EMBL/GenBank/DDBJ whole genome shotgun (WGS) entry which is preliminary data.</text>
</comment>
<accession>A0A2G4R917</accession>
<evidence type="ECO:0000313" key="4">
    <source>
        <dbReference type="Proteomes" id="UP000228751"/>
    </source>
</evidence>
<keyword evidence="4" id="KW-1185">Reference proteome</keyword>
<protein>
    <submittedName>
        <fullName evidence="3">Uncharacterized protein</fullName>
    </submittedName>
</protein>
<proteinExistence type="predicted"/>
<reference evidence="3 4" key="1">
    <citation type="submission" date="2017-10" db="EMBL/GenBank/DDBJ databases">
        <title>Genomic analysis of the genus Acetobacter.</title>
        <authorList>
            <person name="Kim K.H."/>
            <person name="Chun B.H."/>
            <person name="Son A.R."/>
            <person name="Jeon C.O."/>
        </authorList>
    </citation>
    <scope>NUCLEOTIDE SEQUENCE [LARGE SCALE GENOMIC DNA]</scope>
    <source>
        <strain evidence="3 4">LHT 2458</strain>
    </source>
</reference>
<feature type="transmembrane region" description="Helical" evidence="2">
    <location>
        <begin position="107"/>
        <end position="128"/>
    </location>
</feature>
<dbReference type="RefSeq" id="WP_099542020.1">
    <property type="nucleotide sequence ID" value="NZ_PEBQ01000175.1"/>
</dbReference>
<dbReference type="Proteomes" id="UP000228751">
    <property type="component" value="Unassembled WGS sequence"/>
</dbReference>